<accession>A0AAU7V549</accession>
<evidence type="ECO:0000256" key="6">
    <source>
        <dbReference type="PROSITE-ProRule" id="PRU01373"/>
    </source>
</evidence>
<dbReference type="PANTHER" id="PTHR30582">
    <property type="entry name" value="L,D-TRANSPEPTIDASE"/>
    <property type="match status" value="1"/>
</dbReference>
<dbReference type="InterPro" id="IPR050979">
    <property type="entry name" value="LD-transpeptidase"/>
</dbReference>
<evidence type="ECO:0000256" key="3">
    <source>
        <dbReference type="ARBA" id="ARBA00022960"/>
    </source>
</evidence>
<dbReference type="EMBL" id="CP138335">
    <property type="protein sequence ID" value="XBW07132.1"/>
    <property type="molecule type" value="Genomic_DNA"/>
</dbReference>
<dbReference type="Pfam" id="PF12229">
    <property type="entry name" value="PG_binding_4"/>
    <property type="match status" value="1"/>
</dbReference>
<comment type="pathway">
    <text evidence="1 6">Cell wall biogenesis; peptidoglycan biosynthesis.</text>
</comment>
<dbReference type="KEGG" id="sapp:SAC06_05595"/>
<dbReference type="GO" id="GO:0005576">
    <property type="term" value="C:extracellular region"/>
    <property type="evidence" value="ECO:0007669"/>
    <property type="project" value="TreeGrafter"/>
</dbReference>
<dbReference type="CDD" id="cd16913">
    <property type="entry name" value="YkuD_like"/>
    <property type="match status" value="1"/>
</dbReference>
<keyword evidence="5 6" id="KW-0961">Cell wall biogenesis/degradation</keyword>
<dbReference type="PROSITE" id="PS52029">
    <property type="entry name" value="LD_TPASE"/>
    <property type="match status" value="1"/>
</dbReference>
<keyword evidence="7" id="KW-0812">Transmembrane</keyword>
<feature type="transmembrane region" description="Helical" evidence="7">
    <location>
        <begin position="7"/>
        <end position="29"/>
    </location>
</feature>
<keyword evidence="2" id="KW-0808">Transferase</keyword>
<keyword evidence="7" id="KW-0472">Membrane</keyword>
<keyword evidence="3 6" id="KW-0133">Cell shape</keyword>
<dbReference type="AlphaFoldDB" id="A0AAU7V549"/>
<reference evidence="9" key="1">
    <citation type="submission" date="2023-11" db="EMBL/GenBank/DDBJ databases">
        <title>Scrofimicrobium hongkongense sp. nov., isolated from a patient with peritonitis.</title>
        <authorList>
            <person name="Lao H.Y."/>
            <person name="Wong A.Y.P."/>
            <person name="Ng T.L."/>
            <person name="Wong R.Y.L."/>
            <person name="Yau M.C.Y."/>
            <person name="Lam J.Y.W."/>
            <person name="Siu G.K.H."/>
        </authorList>
    </citation>
    <scope>NUCLEOTIDE SEQUENCE</scope>
    <source>
        <strain evidence="9">R131</strain>
    </source>
</reference>
<keyword evidence="7" id="KW-1133">Transmembrane helix</keyword>
<evidence type="ECO:0000256" key="4">
    <source>
        <dbReference type="ARBA" id="ARBA00022984"/>
    </source>
</evidence>
<dbReference type="GO" id="GO:0018104">
    <property type="term" value="P:peptidoglycan-protein cross-linking"/>
    <property type="evidence" value="ECO:0007669"/>
    <property type="project" value="TreeGrafter"/>
</dbReference>
<feature type="active site" description="Nucleophile" evidence="6">
    <location>
        <position position="457"/>
    </location>
</feature>
<dbReference type="Gene3D" id="2.40.440.10">
    <property type="entry name" value="L,D-transpeptidase catalytic domain-like"/>
    <property type="match status" value="1"/>
</dbReference>
<protein>
    <submittedName>
        <fullName evidence="9">L,D-transpeptidase family protein</fullName>
    </submittedName>
</protein>
<dbReference type="GO" id="GO:0071972">
    <property type="term" value="F:peptidoglycan L,D-transpeptidase activity"/>
    <property type="evidence" value="ECO:0007669"/>
    <property type="project" value="TreeGrafter"/>
</dbReference>
<dbReference type="GO" id="GO:0008360">
    <property type="term" value="P:regulation of cell shape"/>
    <property type="evidence" value="ECO:0007669"/>
    <property type="project" value="UniProtKB-UniRule"/>
</dbReference>
<dbReference type="InterPro" id="IPR038063">
    <property type="entry name" value="Transpep_catalytic_dom"/>
</dbReference>
<dbReference type="InterPro" id="IPR022029">
    <property type="entry name" value="YoaR-like_PG-bd"/>
</dbReference>
<sequence length="482" mass="51733">MRHKSAKFWIIGVAAIVVLGAAVLGYSLYFANRAAPNVTIAGQSITGMTKAEATSWLQQRVDATQVKVTLDGKETDVPLADLGYFVDVPKTVEQALSDRTSFVGQLKALFSKSNVEPVVTTNDEAQSGFQAELLTTAGEPATNAKVELQQNKFTVIPGQAGVEVDTKPAVAAAATAAKTLTTQTVALTTVPVEPTITTEAAQQVADDANRIVNLPIALTTTLNIYSPTPEQKAAWVKIPAPYQGQSEADTVPAPKVEVDQAAVTKWVTDTTTASNDEPQPGVRNVNVRGDVVAVVSDGESGWTANNVEALTKGVLQAVNSRTEYSQEITYDEVKNTEWTDQLIAPGSESLAYQAAPGEKWIDINLSNFTTTAYEGATPVRGPVYMVPGAPQMETVTGRYKIWLKVPSQTMRGTNLDGSTYETPDVPWAMYFHGDYALHGAYWRSSFGYGGPAGSHGCVNMPVDEAKWFYDWAPVGTTVVSHY</sequence>
<dbReference type="GO" id="GO:0016740">
    <property type="term" value="F:transferase activity"/>
    <property type="evidence" value="ECO:0007669"/>
    <property type="project" value="UniProtKB-KW"/>
</dbReference>
<evidence type="ECO:0000259" key="8">
    <source>
        <dbReference type="PROSITE" id="PS52029"/>
    </source>
</evidence>
<gene>
    <name evidence="9" type="ORF">SAC06_05595</name>
</gene>
<feature type="active site" description="Proton donor/acceptor" evidence="6">
    <location>
        <position position="438"/>
    </location>
</feature>
<evidence type="ECO:0000313" key="9">
    <source>
        <dbReference type="EMBL" id="XBW07132.1"/>
    </source>
</evidence>
<dbReference type="InterPro" id="IPR005490">
    <property type="entry name" value="LD_TPept_cat_dom"/>
</dbReference>
<dbReference type="RefSeq" id="WP_350257338.1">
    <property type="nucleotide sequence ID" value="NZ_CP138335.1"/>
</dbReference>
<feature type="domain" description="L,D-TPase catalytic" evidence="8">
    <location>
        <begin position="359"/>
        <end position="481"/>
    </location>
</feature>
<dbReference type="GO" id="GO:0071555">
    <property type="term" value="P:cell wall organization"/>
    <property type="evidence" value="ECO:0007669"/>
    <property type="project" value="UniProtKB-UniRule"/>
</dbReference>
<organism evidence="9">
    <name type="scientific">Scrofimicrobium appendicitidis</name>
    <dbReference type="NCBI Taxonomy" id="3079930"/>
    <lineage>
        <taxon>Bacteria</taxon>
        <taxon>Bacillati</taxon>
        <taxon>Actinomycetota</taxon>
        <taxon>Actinomycetes</taxon>
        <taxon>Actinomycetales</taxon>
        <taxon>Actinomycetaceae</taxon>
        <taxon>Scrofimicrobium</taxon>
    </lineage>
</organism>
<evidence type="ECO:0000256" key="2">
    <source>
        <dbReference type="ARBA" id="ARBA00022679"/>
    </source>
</evidence>
<evidence type="ECO:0000256" key="5">
    <source>
        <dbReference type="ARBA" id="ARBA00023316"/>
    </source>
</evidence>
<dbReference type="PANTHER" id="PTHR30582:SF2">
    <property type="entry name" value="L,D-TRANSPEPTIDASE YCIB-RELATED"/>
    <property type="match status" value="1"/>
</dbReference>
<dbReference type="SUPFAM" id="SSF141523">
    <property type="entry name" value="L,D-transpeptidase catalytic domain-like"/>
    <property type="match status" value="1"/>
</dbReference>
<evidence type="ECO:0000256" key="7">
    <source>
        <dbReference type="SAM" id="Phobius"/>
    </source>
</evidence>
<name>A0AAU7V549_9ACTO</name>
<evidence type="ECO:0000256" key="1">
    <source>
        <dbReference type="ARBA" id="ARBA00004752"/>
    </source>
</evidence>
<proteinExistence type="predicted"/>
<dbReference type="Pfam" id="PF03734">
    <property type="entry name" value="YkuD"/>
    <property type="match status" value="1"/>
</dbReference>
<keyword evidence="4 6" id="KW-0573">Peptidoglycan synthesis</keyword>